<evidence type="ECO:0000313" key="1">
    <source>
        <dbReference type="EMBL" id="THZ71071.1"/>
    </source>
</evidence>
<name>A0A4S9WYX8_AURPU</name>
<accession>A0A4S9WYX8</accession>
<dbReference type="AlphaFoldDB" id="A0A4S9WYX8"/>
<comment type="caution">
    <text evidence="1">The sequence shown here is derived from an EMBL/GenBank/DDBJ whole genome shotgun (WGS) entry which is preliminary data.</text>
</comment>
<dbReference type="Proteomes" id="UP000309734">
    <property type="component" value="Unassembled WGS sequence"/>
</dbReference>
<organism evidence="1 2">
    <name type="scientific">Aureobasidium pullulans</name>
    <name type="common">Black yeast</name>
    <name type="synonym">Pullularia pullulans</name>
    <dbReference type="NCBI Taxonomy" id="5580"/>
    <lineage>
        <taxon>Eukaryota</taxon>
        <taxon>Fungi</taxon>
        <taxon>Dikarya</taxon>
        <taxon>Ascomycota</taxon>
        <taxon>Pezizomycotina</taxon>
        <taxon>Dothideomycetes</taxon>
        <taxon>Dothideomycetidae</taxon>
        <taxon>Dothideales</taxon>
        <taxon>Saccotheciaceae</taxon>
        <taxon>Aureobasidium</taxon>
    </lineage>
</organism>
<reference evidence="1 2" key="1">
    <citation type="submission" date="2018-10" db="EMBL/GenBank/DDBJ databases">
        <title>Fifty Aureobasidium pullulans genomes reveal a recombining polyextremotolerant generalist.</title>
        <authorList>
            <person name="Gostincar C."/>
            <person name="Turk M."/>
            <person name="Zajc J."/>
            <person name="Gunde-Cimerman N."/>
        </authorList>
    </citation>
    <scope>NUCLEOTIDE SEQUENCE [LARGE SCALE GENOMIC DNA]</scope>
    <source>
        <strain evidence="1 2">EXF-3519</strain>
    </source>
</reference>
<gene>
    <name evidence="1" type="ORF">D6C85_05528</name>
</gene>
<dbReference type="EMBL" id="QZBS01000165">
    <property type="protein sequence ID" value="THZ71071.1"/>
    <property type="molecule type" value="Genomic_DNA"/>
</dbReference>
<evidence type="ECO:0000313" key="2">
    <source>
        <dbReference type="Proteomes" id="UP000309734"/>
    </source>
</evidence>
<proteinExistence type="predicted"/>
<sequence>MLRYAGFHTTLVLSITMKFSTTLYTLAAIAPVAMAAQAYIPYAWAPDNALIHNKPISANDGRFYINKDTTAVPPYGENPDLWNTTIITGPTEGNRFWMGISGTGGQAIFLSKWSPFLSYAKWALGSKDVDGGWLPVYGTGALDFELGQTSDGQTKLVNTGRYGGALTTPSTNEWSACVVGDFLEVEAGKRIEYGLECYYFEMVLKVSDAPAPQYYHYWDEL</sequence>
<protein>
    <submittedName>
        <fullName evidence="1">Uncharacterized protein</fullName>
    </submittedName>
</protein>